<evidence type="ECO:0000259" key="1">
    <source>
        <dbReference type="SMART" id="SM00923"/>
    </source>
</evidence>
<keyword evidence="3" id="KW-1185">Reference proteome</keyword>
<dbReference type="SUPFAM" id="SSF160582">
    <property type="entry name" value="MbtH-like"/>
    <property type="match status" value="1"/>
</dbReference>
<reference evidence="3" key="1">
    <citation type="journal article" date="2019" name="Int. J. Syst. Evol. Microbiol.">
        <title>The Global Catalogue of Microorganisms (GCM) 10K type strain sequencing project: providing services to taxonomists for standard genome sequencing and annotation.</title>
        <authorList>
            <consortium name="The Broad Institute Genomics Platform"/>
            <consortium name="The Broad Institute Genome Sequencing Center for Infectious Disease"/>
            <person name="Wu L."/>
            <person name="Ma J."/>
        </authorList>
    </citation>
    <scope>NUCLEOTIDE SEQUENCE [LARGE SCALE GENOMIC DNA]</scope>
    <source>
        <strain evidence="3">JCM 3106</strain>
    </source>
</reference>
<name>A0ABP6L5S6_9ACTN</name>
<comment type="caution">
    <text evidence="2">The sequence shown here is derived from an EMBL/GenBank/DDBJ whole genome shotgun (WGS) entry which is preliminary data.</text>
</comment>
<dbReference type="Pfam" id="PF03621">
    <property type="entry name" value="MbtH"/>
    <property type="match status" value="1"/>
</dbReference>
<dbReference type="PANTHER" id="PTHR38444">
    <property type="entry name" value="ENTEROBACTIN BIOSYNTHESIS PROTEIN YBDZ"/>
    <property type="match status" value="1"/>
</dbReference>
<feature type="domain" description="MbtH-like" evidence="1">
    <location>
        <begin position="3"/>
        <end position="49"/>
    </location>
</feature>
<dbReference type="Proteomes" id="UP001499930">
    <property type="component" value="Unassembled WGS sequence"/>
</dbReference>
<dbReference type="InterPro" id="IPR037407">
    <property type="entry name" value="MLP_fam"/>
</dbReference>
<accession>A0ABP6L5S6</accession>
<dbReference type="EMBL" id="BAAAWD010000019">
    <property type="protein sequence ID" value="GAA3033153.1"/>
    <property type="molecule type" value="Genomic_DNA"/>
</dbReference>
<dbReference type="SMART" id="SM00923">
    <property type="entry name" value="MbtH"/>
    <property type="match status" value="1"/>
</dbReference>
<sequence length="69" mass="7767">MTDSLPDTKVVLNDEEQYSVWPADRENPAGWRDEGFTGTKDECLAHIEQVWTDMRPRSLREAMQAGGAG</sequence>
<dbReference type="InterPro" id="IPR038020">
    <property type="entry name" value="MbtH-like_sf"/>
</dbReference>
<dbReference type="PANTHER" id="PTHR38444:SF1">
    <property type="entry name" value="ENTEROBACTIN BIOSYNTHESIS PROTEIN YBDZ"/>
    <property type="match status" value="1"/>
</dbReference>
<dbReference type="InterPro" id="IPR005153">
    <property type="entry name" value="MbtH-like_dom"/>
</dbReference>
<evidence type="ECO:0000313" key="3">
    <source>
        <dbReference type="Proteomes" id="UP001499930"/>
    </source>
</evidence>
<evidence type="ECO:0000313" key="2">
    <source>
        <dbReference type="EMBL" id="GAA3033153.1"/>
    </source>
</evidence>
<proteinExistence type="predicted"/>
<organism evidence="2 3">
    <name type="scientific">Streptosporangium longisporum</name>
    <dbReference type="NCBI Taxonomy" id="46187"/>
    <lineage>
        <taxon>Bacteria</taxon>
        <taxon>Bacillati</taxon>
        <taxon>Actinomycetota</taxon>
        <taxon>Actinomycetes</taxon>
        <taxon>Streptosporangiales</taxon>
        <taxon>Streptosporangiaceae</taxon>
        <taxon>Streptosporangium</taxon>
    </lineage>
</organism>
<gene>
    <name evidence="2" type="ORF">GCM10017559_70620</name>
</gene>
<dbReference type="Gene3D" id="3.90.820.10">
    <property type="entry name" value="Structural Genomics, Unknown Function 30-nov-00 1gh9 Mol_id"/>
    <property type="match status" value="1"/>
</dbReference>
<dbReference type="RefSeq" id="WP_344904295.1">
    <property type="nucleotide sequence ID" value="NZ_BAAAWD010000019.1"/>
</dbReference>
<protein>
    <submittedName>
        <fullName evidence="2">MbtH family NRPS accessory protein</fullName>
    </submittedName>
</protein>